<name>A0A1V9YSN9_9STRA</name>
<dbReference type="PANTHER" id="PTHR46586:SF3">
    <property type="entry name" value="ANKYRIN REPEAT-CONTAINING PROTEIN"/>
    <property type="match status" value="1"/>
</dbReference>
<keyword evidence="2" id="KW-1185">Reference proteome</keyword>
<dbReference type="OrthoDB" id="20872at2759"/>
<dbReference type="STRING" id="74557.A0A1V9YSN9"/>
<dbReference type="InterPro" id="IPR052050">
    <property type="entry name" value="SecEffector_AnkRepeat"/>
</dbReference>
<dbReference type="Gene3D" id="1.25.40.20">
    <property type="entry name" value="Ankyrin repeat-containing domain"/>
    <property type="match status" value="2"/>
</dbReference>
<gene>
    <name evidence="1" type="ORF">THRCLA_22804</name>
</gene>
<evidence type="ECO:0000313" key="2">
    <source>
        <dbReference type="Proteomes" id="UP000243217"/>
    </source>
</evidence>
<dbReference type="SUPFAM" id="SSF48403">
    <property type="entry name" value="Ankyrin repeat"/>
    <property type="match status" value="1"/>
</dbReference>
<dbReference type="AlphaFoldDB" id="A0A1V9YSN9"/>
<dbReference type="InterPro" id="IPR002110">
    <property type="entry name" value="Ankyrin_rpt"/>
</dbReference>
<sequence>MNDALSNVDIDLVQYLYQHRTKGCTTAAMDYAAENGHLNVVRFLHENRSEDAQLMRWTWLLKRESHFWDVVKYLVYIRTDICTTMILAIAAEYGHLDVVRYLDEKHSIGFGYYAIDKAAMNGHLEIIQYLVHKKLQILQSHWPF</sequence>
<accession>A0A1V9YSN9</accession>
<dbReference type="Pfam" id="PF13637">
    <property type="entry name" value="Ank_4"/>
    <property type="match status" value="1"/>
</dbReference>
<dbReference type="EMBL" id="JNBS01003036">
    <property type="protein sequence ID" value="OQR88738.1"/>
    <property type="molecule type" value="Genomic_DNA"/>
</dbReference>
<dbReference type="PANTHER" id="PTHR46586">
    <property type="entry name" value="ANKYRIN REPEAT-CONTAINING PROTEIN"/>
    <property type="match status" value="1"/>
</dbReference>
<comment type="caution">
    <text evidence="1">The sequence shown here is derived from an EMBL/GenBank/DDBJ whole genome shotgun (WGS) entry which is preliminary data.</text>
</comment>
<reference evidence="1 2" key="1">
    <citation type="journal article" date="2014" name="Genome Biol. Evol.">
        <title>The secreted proteins of Achlya hypogyna and Thraustotheca clavata identify the ancestral oomycete secretome and reveal gene acquisitions by horizontal gene transfer.</title>
        <authorList>
            <person name="Misner I."/>
            <person name="Blouin N."/>
            <person name="Leonard G."/>
            <person name="Richards T.A."/>
            <person name="Lane C.E."/>
        </authorList>
    </citation>
    <scope>NUCLEOTIDE SEQUENCE [LARGE SCALE GENOMIC DNA]</scope>
    <source>
        <strain evidence="1 2">ATCC 34112</strain>
    </source>
</reference>
<evidence type="ECO:0000313" key="1">
    <source>
        <dbReference type="EMBL" id="OQR88738.1"/>
    </source>
</evidence>
<dbReference type="InterPro" id="IPR036770">
    <property type="entry name" value="Ankyrin_rpt-contain_sf"/>
</dbReference>
<protein>
    <submittedName>
        <fullName evidence="1">Uncharacterized protein</fullName>
    </submittedName>
</protein>
<organism evidence="1 2">
    <name type="scientific">Thraustotheca clavata</name>
    <dbReference type="NCBI Taxonomy" id="74557"/>
    <lineage>
        <taxon>Eukaryota</taxon>
        <taxon>Sar</taxon>
        <taxon>Stramenopiles</taxon>
        <taxon>Oomycota</taxon>
        <taxon>Saprolegniomycetes</taxon>
        <taxon>Saprolegniales</taxon>
        <taxon>Achlyaceae</taxon>
        <taxon>Thraustotheca</taxon>
    </lineage>
</organism>
<dbReference type="Proteomes" id="UP000243217">
    <property type="component" value="Unassembled WGS sequence"/>
</dbReference>
<proteinExistence type="predicted"/>